<reference evidence="1 2" key="1">
    <citation type="submission" date="2024-10" db="EMBL/GenBank/DDBJ databases">
        <authorList>
            <person name="Yibar A."/>
            <person name="Saticioglu I.B."/>
            <person name="Duman M."/>
            <person name="Ajmi N."/>
            <person name="Gurler F."/>
            <person name="Ay H."/>
            <person name="Onuk E."/>
            <person name="Guler S."/>
            <person name="Romalde J.L."/>
        </authorList>
    </citation>
    <scope>NUCLEOTIDE SEQUENCE [LARGE SCALE GENOMIC DNA]</scope>
    <source>
        <strain evidence="1 2">14-MA-B</strain>
    </source>
</reference>
<gene>
    <name evidence="1" type="ORF">ACGRQ9_12490</name>
</gene>
<organism evidence="1 2">
    <name type="scientific">Vibrio rumoiensis</name>
    <dbReference type="NCBI Taxonomy" id="76258"/>
    <lineage>
        <taxon>Bacteria</taxon>
        <taxon>Pseudomonadati</taxon>
        <taxon>Pseudomonadota</taxon>
        <taxon>Gammaproteobacteria</taxon>
        <taxon>Vibrionales</taxon>
        <taxon>Vibrionaceae</taxon>
        <taxon>Vibrio</taxon>
    </lineage>
</organism>
<protein>
    <recommendedName>
        <fullName evidence="3">Outer membrane protein beta-barrel domain-containing protein</fullName>
    </recommendedName>
</protein>
<evidence type="ECO:0000313" key="1">
    <source>
        <dbReference type="EMBL" id="MFH0266274.1"/>
    </source>
</evidence>
<dbReference type="PROSITE" id="PS51257">
    <property type="entry name" value="PROKAR_LIPOPROTEIN"/>
    <property type="match status" value="1"/>
</dbReference>
<dbReference type="Proteomes" id="UP001607151">
    <property type="component" value="Unassembled WGS sequence"/>
</dbReference>
<evidence type="ECO:0008006" key="3">
    <source>
        <dbReference type="Google" id="ProtNLM"/>
    </source>
</evidence>
<accession>A0ABW7IZF8</accession>
<evidence type="ECO:0000313" key="2">
    <source>
        <dbReference type="Proteomes" id="UP001607151"/>
    </source>
</evidence>
<proteinExistence type="predicted"/>
<name>A0ABW7IZF8_9VIBR</name>
<dbReference type="RefSeq" id="WP_394608058.1">
    <property type="nucleotide sequence ID" value="NZ_JBIHSN010000002.1"/>
</dbReference>
<comment type="caution">
    <text evidence="1">The sequence shown here is derived from an EMBL/GenBank/DDBJ whole genome shotgun (WGS) entry which is preliminary data.</text>
</comment>
<keyword evidence="2" id="KW-1185">Reference proteome</keyword>
<sequence length="383" mass="42330">MKPIFSSPLEVLPRLMSVLGATFACIIPAYAGTQASASIMLSPNEQASQAEINDSDVFSSTIQTSSSNHSHQESEASKKNKRVWDHVLPFGGQQVIYNGYDLPLPFGISFLYTQVKQHQDISNIRVGANSLGGRLSIPMSDINPDLFKFDNFYTTTKTPQIKFDAWVLPFLNIFTTVGKLKGDADLDMTIGGERLVNDIAPHLNPCNPGISGAACRRLREKIGSALSRDAHIHPSAELDGYTYTFGALIAGASGRWFYTMPITYTQTHMKKTSVDGNTINIQPRVGYGFDLNYGTKLNIYTGAGYMKTSQDIFGSFSLDERKAVDDIHADNSLSFSVHQENQRPWAGIIGFALDINQYLSTDLEYTGLGGDRKQFLFMLNTRF</sequence>
<dbReference type="EMBL" id="JBIHSN010000002">
    <property type="protein sequence ID" value="MFH0266274.1"/>
    <property type="molecule type" value="Genomic_DNA"/>
</dbReference>